<keyword evidence="7" id="KW-1185">Reference proteome</keyword>
<feature type="transmembrane region" description="Helical" evidence="5">
    <location>
        <begin position="37"/>
        <end position="56"/>
    </location>
</feature>
<proteinExistence type="predicted"/>
<dbReference type="GO" id="GO:0016020">
    <property type="term" value="C:membrane"/>
    <property type="evidence" value="ECO:0007669"/>
    <property type="project" value="UniProtKB-SubCell"/>
</dbReference>
<accession>A0A839IQR6</accession>
<dbReference type="AlphaFoldDB" id="A0A839IQR6"/>
<protein>
    <submittedName>
        <fullName evidence="6">SemiSWEET transporter</fullName>
    </submittedName>
</protein>
<reference evidence="6 7" key="1">
    <citation type="submission" date="2020-08" db="EMBL/GenBank/DDBJ databases">
        <title>Oceanospirillum sp. nov. isolated from marine sediment.</title>
        <authorList>
            <person name="Ji X."/>
        </authorList>
    </citation>
    <scope>NUCLEOTIDE SEQUENCE [LARGE SCALE GENOMIC DNA]</scope>
    <source>
        <strain evidence="6 7">D5</strain>
    </source>
</reference>
<feature type="transmembrane region" description="Helical" evidence="5">
    <location>
        <begin position="62"/>
        <end position="82"/>
    </location>
</feature>
<keyword evidence="3 5" id="KW-1133">Transmembrane helix</keyword>
<evidence type="ECO:0000313" key="6">
    <source>
        <dbReference type="EMBL" id="MBB1487004.1"/>
    </source>
</evidence>
<dbReference type="Pfam" id="PF04193">
    <property type="entry name" value="PQ-loop"/>
    <property type="match status" value="1"/>
</dbReference>
<dbReference type="InterPro" id="IPR006603">
    <property type="entry name" value="PQ-loop_rpt"/>
</dbReference>
<evidence type="ECO:0000256" key="2">
    <source>
        <dbReference type="ARBA" id="ARBA00022692"/>
    </source>
</evidence>
<keyword evidence="2 5" id="KW-0812">Transmembrane</keyword>
<dbReference type="EMBL" id="JACJFM010000011">
    <property type="protein sequence ID" value="MBB1487004.1"/>
    <property type="molecule type" value="Genomic_DNA"/>
</dbReference>
<evidence type="ECO:0000256" key="1">
    <source>
        <dbReference type="ARBA" id="ARBA00004141"/>
    </source>
</evidence>
<keyword evidence="4 5" id="KW-0472">Membrane</keyword>
<evidence type="ECO:0000313" key="7">
    <source>
        <dbReference type="Proteomes" id="UP000565262"/>
    </source>
</evidence>
<evidence type="ECO:0000256" key="5">
    <source>
        <dbReference type="SAM" id="Phobius"/>
    </source>
</evidence>
<sequence length="104" mass="11370">MEPTTLVGLLAAFCTTSAFIPQVIQILKTGNTDGISLMMYAIFTTGVSLWLIYGLIMNDLPMILANLITLILACIVLGLTLYQRMADRNKMIDSGCMSSDAEHH</sequence>
<evidence type="ECO:0000256" key="3">
    <source>
        <dbReference type="ARBA" id="ARBA00022989"/>
    </source>
</evidence>
<evidence type="ECO:0000256" key="4">
    <source>
        <dbReference type="ARBA" id="ARBA00023136"/>
    </source>
</evidence>
<dbReference type="GO" id="GO:0051119">
    <property type="term" value="F:sugar transmembrane transporter activity"/>
    <property type="evidence" value="ECO:0007669"/>
    <property type="project" value="InterPro"/>
</dbReference>
<name>A0A839IQR6_9GAMM</name>
<comment type="caution">
    <text evidence="6">The sequence shown here is derived from an EMBL/GenBank/DDBJ whole genome shotgun (WGS) entry which is preliminary data.</text>
</comment>
<organism evidence="6 7">
    <name type="scientific">Oceanospirillum sediminis</name>
    <dbReference type="NCBI Taxonomy" id="2760088"/>
    <lineage>
        <taxon>Bacteria</taxon>
        <taxon>Pseudomonadati</taxon>
        <taxon>Pseudomonadota</taxon>
        <taxon>Gammaproteobacteria</taxon>
        <taxon>Oceanospirillales</taxon>
        <taxon>Oceanospirillaceae</taxon>
        <taxon>Oceanospirillum</taxon>
    </lineage>
</organism>
<dbReference type="RefSeq" id="WP_182808787.1">
    <property type="nucleotide sequence ID" value="NZ_JACJFM010000011.1"/>
</dbReference>
<dbReference type="InterPro" id="IPR047662">
    <property type="entry name" value="SemiSWEET"/>
</dbReference>
<dbReference type="Gene3D" id="1.20.1280.290">
    <property type="match status" value="1"/>
</dbReference>
<gene>
    <name evidence="6" type="ORF">H4O21_10315</name>
</gene>
<dbReference type="Proteomes" id="UP000565262">
    <property type="component" value="Unassembled WGS sequence"/>
</dbReference>
<feature type="transmembrane region" description="Helical" evidence="5">
    <location>
        <begin position="6"/>
        <end position="25"/>
    </location>
</feature>
<comment type="subcellular location">
    <subcellularLocation>
        <location evidence="1">Membrane</location>
        <topology evidence="1">Multi-pass membrane protein</topology>
    </subcellularLocation>
</comment>
<dbReference type="NCBIfam" id="NF037968">
    <property type="entry name" value="SemiSWEET_2"/>
    <property type="match status" value="1"/>
</dbReference>